<accession>A0A7C9VA03</accession>
<evidence type="ECO:0000256" key="3">
    <source>
        <dbReference type="ARBA" id="ARBA00022679"/>
    </source>
</evidence>
<feature type="transmembrane region" description="Helical" evidence="8">
    <location>
        <begin position="67"/>
        <end position="85"/>
    </location>
</feature>
<keyword evidence="6 8" id="KW-0472">Membrane</keyword>
<dbReference type="Proteomes" id="UP000481252">
    <property type="component" value="Unassembled WGS sequence"/>
</dbReference>
<dbReference type="GO" id="GO:0005886">
    <property type="term" value="C:plasma membrane"/>
    <property type="evidence" value="ECO:0007669"/>
    <property type="project" value="UniProtKB-SubCell"/>
</dbReference>
<feature type="transmembrane region" description="Helical" evidence="8">
    <location>
        <begin position="120"/>
        <end position="141"/>
    </location>
</feature>
<proteinExistence type="predicted"/>
<comment type="caution">
    <text evidence="9">The sequence shown here is derived from an EMBL/GenBank/DDBJ whole genome shotgun (WGS) entry which is preliminary data.</text>
</comment>
<evidence type="ECO:0000256" key="4">
    <source>
        <dbReference type="ARBA" id="ARBA00022692"/>
    </source>
</evidence>
<feature type="transmembrane region" description="Helical" evidence="8">
    <location>
        <begin position="97"/>
        <end position="114"/>
    </location>
</feature>
<evidence type="ECO:0000313" key="10">
    <source>
        <dbReference type="Proteomes" id="UP000481252"/>
    </source>
</evidence>
<dbReference type="PANTHER" id="PTHR22926:SF3">
    <property type="entry name" value="UNDECAPRENYL-PHOSPHATE ALPHA-N-ACETYLGLUCOSAMINYL 1-PHOSPHATE TRANSFERASE"/>
    <property type="match status" value="1"/>
</dbReference>
<keyword evidence="10" id="KW-1185">Reference proteome</keyword>
<dbReference type="GO" id="GO:0046872">
    <property type="term" value="F:metal ion binding"/>
    <property type="evidence" value="ECO:0007669"/>
    <property type="project" value="UniProtKB-KW"/>
</dbReference>
<feature type="binding site" evidence="7">
    <location>
        <position position="145"/>
    </location>
    <ligand>
        <name>Mg(2+)</name>
        <dbReference type="ChEBI" id="CHEBI:18420"/>
    </ligand>
</feature>
<feature type="transmembrane region" description="Helical" evidence="8">
    <location>
        <begin position="212"/>
        <end position="231"/>
    </location>
</feature>
<feature type="transmembrane region" description="Helical" evidence="8">
    <location>
        <begin position="286"/>
        <end position="304"/>
    </location>
</feature>
<feature type="transmembrane region" description="Helical" evidence="8">
    <location>
        <begin position="310"/>
        <end position="330"/>
    </location>
</feature>
<protein>
    <submittedName>
        <fullName evidence="9">Glycosyltransferase family 4 protein</fullName>
    </submittedName>
</protein>
<keyword evidence="7" id="KW-0460">Magnesium</keyword>
<keyword evidence="5 8" id="KW-1133">Transmembrane helix</keyword>
<comment type="subcellular location">
    <subcellularLocation>
        <location evidence="1">Cell membrane</location>
        <topology evidence="1">Multi-pass membrane protein</topology>
    </subcellularLocation>
</comment>
<dbReference type="PANTHER" id="PTHR22926">
    <property type="entry name" value="PHOSPHO-N-ACETYLMURAMOYL-PENTAPEPTIDE-TRANSFERASE"/>
    <property type="match status" value="1"/>
</dbReference>
<evidence type="ECO:0000256" key="7">
    <source>
        <dbReference type="PIRSR" id="PIRSR600715-1"/>
    </source>
</evidence>
<name>A0A7C9VA03_9HYPH</name>
<keyword evidence="3 9" id="KW-0808">Transferase</keyword>
<dbReference type="GO" id="GO:0009103">
    <property type="term" value="P:lipopolysaccharide biosynthetic process"/>
    <property type="evidence" value="ECO:0007669"/>
    <property type="project" value="TreeGrafter"/>
</dbReference>
<evidence type="ECO:0000313" key="9">
    <source>
        <dbReference type="EMBL" id="NGN40210.1"/>
    </source>
</evidence>
<evidence type="ECO:0000256" key="5">
    <source>
        <dbReference type="ARBA" id="ARBA00022989"/>
    </source>
</evidence>
<evidence type="ECO:0000256" key="1">
    <source>
        <dbReference type="ARBA" id="ARBA00004651"/>
    </source>
</evidence>
<gene>
    <name evidence="9" type="ORF">G6N74_03960</name>
</gene>
<sequence length="337" mass="36517">MIFFVVLCGVAAWAATAFVRRHSVQLRLVQVPNERSSHVRPTPTGGGVGIALTASIFGVWVAWQSGSPLWIILLLSLAFAMLGLLDDIVSLRSALRFPIQMLLICILIGAMPALPAIEIFGLTISGWPLLAVIAFVGLWWINLFNFMDGIDGLAGLQGIVMLLAAAILCSPHLTGIPAGPVWWWFLAVAAATAGFLGMNFPPARIFMGDAGSNYLAFMIFALALLSISAGWLSYQAWAVLAAVFVCDATVTLLRRILNRERWWAGHRQHAYQHLARRLASHRSATLIYTGVNLLFVVPLAFAANSRPQEAWLLVVVAYLILVISAVFAGAGRSEDGK</sequence>
<dbReference type="CDD" id="cd06854">
    <property type="entry name" value="GT_WbpL_WbcO_like"/>
    <property type="match status" value="1"/>
</dbReference>
<reference evidence="9 10" key="1">
    <citation type="submission" date="2020-02" db="EMBL/GenBank/DDBJ databases">
        <title>Genome sequence of the type strain CGMCC 1.15528 of Mesorhizobium zhangyense.</title>
        <authorList>
            <person name="Gao J."/>
            <person name="Sun J."/>
        </authorList>
    </citation>
    <scope>NUCLEOTIDE SEQUENCE [LARGE SCALE GENOMIC DNA]</scope>
    <source>
        <strain evidence="9 10">CGMCC 1.15528</strain>
    </source>
</reference>
<dbReference type="Pfam" id="PF00953">
    <property type="entry name" value="Glycos_transf_4"/>
    <property type="match status" value="1"/>
</dbReference>
<evidence type="ECO:0000256" key="2">
    <source>
        <dbReference type="ARBA" id="ARBA00022475"/>
    </source>
</evidence>
<comment type="cofactor">
    <cofactor evidence="7">
        <name>Mg(2+)</name>
        <dbReference type="ChEBI" id="CHEBI:18420"/>
    </cofactor>
</comment>
<keyword evidence="4 8" id="KW-0812">Transmembrane</keyword>
<feature type="transmembrane region" description="Helical" evidence="8">
    <location>
        <begin position="181"/>
        <end position="200"/>
    </location>
</feature>
<dbReference type="GO" id="GO:0016780">
    <property type="term" value="F:phosphotransferase activity, for other substituted phosphate groups"/>
    <property type="evidence" value="ECO:0007669"/>
    <property type="project" value="InterPro"/>
</dbReference>
<organism evidence="9 10">
    <name type="scientific">Mesorhizobium zhangyense</name>
    <dbReference type="NCBI Taxonomy" id="1776730"/>
    <lineage>
        <taxon>Bacteria</taxon>
        <taxon>Pseudomonadati</taxon>
        <taxon>Pseudomonadota</taxon>
        <taxon>Alphaproteobacteria</taxon>
        <taxon>Hyphomicrobiales</taxon>
        <taxon>Phyllobacteriaceae</taxon>
        <taxon>Mesorhizobium</taxon>
    </lineage>
</organism>
<evidence type="ECO:0000256" key="8">
    <source>
        <dbReference type="SAM" id="Phobius"/>
    </source>
</evidence>
<keyword evidence="2" id="KW-1003">Cell membrane</keyword>
<feature type="transmembrane region" description="Helical" evidence="8">
    <location>
        <begin position="153"/>
        <end position="175"/>
    </location>
</feature>
<feature type="binding site" evidence="7">
    <location>
        <position position="209"/>
    </location>
    <ligand>
        <name>Mg(2+)</name>
        <dbReference type="ChEBI" id="CHEBI:18420"/>
    </ligand>
</feature>
<evidence type="ECO:0000256" key="6">
    <source>
        <dbReference type="ARBA" id="ARBA00023136"/>
    </source>
</evidence>
<dbReference type="GO" id="GO:0044038">
    <property type="term" value="P:cell wall macromolecule biosynthetic process"/>
    <property type="evidence" value="ECO:0007669"/>
    <property type="project" value="TreeGrafter"/>
</dbReference>
<keyword evidence="7" id="KW-0479">Metal-binding</keyword>
<dbReference type="GO" id="GO:0071555">
    <property type="term" value="P:cell wall organization"/>
    <property type="evidence" value="ECO:0007669"/>
    <property type="project" value="TreeGrafter"/>
</dbReference>
<dbReference type="AlphaFoldDB" id="A0A7C9VA03"/>
<dbReference type="EMBL" id="JAAKZG010000002">
    <property type="protein sequence ID" value="NGN40210.1"/>
    <property type="molecule type" value="Genomic_DNA"/>
</dbReference>
<feature type="transmembrane region" description="Helical" evidence="8">
    <location>
        <begin position="237"/>
        <end position="257"/>
    </location>
</feature>
<dbReference type="InterPro" id="IPR000715">
    <property type="entry name" value="Glycosyl_transferase_4"/>
</dbReference>